<keyword evidence="1" id="KW-0805">Transcription regulation</keyword>
<proteinExistence type="predicted"/>
<dbReference type="InterPro" id="IPR036388">
    <property type="entry name" value="WH-like_DNA-bd_sf"/>
</dbReference>
<dbReference type="InterPro" id="IPR011711">
    <property type="entry name" value="GntR_C"/>
</dbReference>
<evidence type="ECO:0000313" key="5">
    <source>
        <dbReference type="EMBL" id="EXF93568.1"/>
    </source>
</evidence>
<evidence type="ECO:0000259" key="4">
    <source>
        <dbReference type="PROSITE" id="PS50949"/>
    </source>
</evidence>
<reference evidence="5 6" key="1">
    <citation type="journal article" date="2011" name="J. Bacteriol.">
        <title>Draft genome sequence of the polycyclic aromatic hydrocarbon-degrading, genetically engineered bioluminescent bioreporter Pseudomonas fluorescens HK44.</title>
        <authorList>
            <person name="Chauhan A."/>
            <person name="Layton A.C."/>
            <person name="Williams D.E."/>
            <person name="Smartt A.E."/>
            <person name="Ripp S."/>
            <person name="Karpinets T.V."/>
            <person name="Brown S.D."/>
            <person name="Sayler G.S."/>
        </authorList>
    </citation>
    <scope>NUCLEOTIDE SEQUENCE [LARGE SCALE GENOMIC DNA]</scope>
    <source>
        <strain evidence="5 6">HK44</strain>
    </source>
</reference>
<dbReference type="Pfam" id="PF00392">
    <property type="entry name" value="GntR"/>
    <property type="match status" value="1"/>
</dbReference>
<dbReference type="AlphaFoldDB" id="A0A010SRA9"/>
<dbReference type="PATRIC" id="fig|1042209.11.peg.3938"/>
<protein>
    <submittedName>
        <fullName evidence="5">GntR family transcriptional regulator</fullName>
    </submittedName>
</protein>
<dbReference type="SUPFAM" id="SSF46785">
    <property type="entry name" value="Winged helix' DNA-binding domain"/>
    <property type="match status" value="2"/>
</dbReference>
<dbReference type="PROSITE" id="PS50949">
    <property type="entry name" value="HTH_GNTR"/>
    <property type="match status" value="1"/>
</dbReference>
<evidence type="ECO:0000256" key="2">
    <source>
        <dbReference type="ARBA" id="ARBA00023125"/>
    </source>
</evidence>
<dbReference type="CDD" id="cd07377">
    <property type="entry name" value="WHTH_GntR"/>
    <property type="match status" value="1"/>
</dbReference>
<name>A0A010SRA9_PSEFL</name>
<dbReference type="SMART" id="SM00345">
    <property type="entry name" value="HTH_GNTR"/>
    <property type="match status" value="2"/>
</dbReference>
<dbReference type="InterPro" id="IPR036390">
    <property type="entry name" value="WH_DNA-bd_sf"/>
</dbReference>
<comment type="caution">
    <text evidence="5">The sequence shown here is derived from an EMBL/GenBank/DDBJ whole genome shotgun (WGS) entry which is preliminary data.</text>
</comment>
<accession>A0A010SRA9</accession>
<keyword evidence="3" id="KW-0804">Transcription</keyword>
<dbReference type="OrthoDB" id="7005926at2"/>
<dbReference type="EMBL" id="AFOY02000015">
    <property type="protein sequence ID" value="EXF93568.1"/>
    <property type="molecule type" value="Genomic_DNA"/>
</dbReference>
<dbReference type="Pfam" id="PF07729">
    <property type="entry name" value="FCD"/>
    <property type="match status" value="1"/>
</dbReference>
<sequence length="292" mass="33303">MTQPTALQTKVASQILMAIRSGELTPGSHLKEVELAERFGVSRSPIRGALVYLAQEQVIGRLPHQGYCVLDTPLSDELAKVSLPVAEDEELYQRLIDDRLAQAIPDQVMESDLLRRYGASKAVLRRCLLRLSDEGVMQRKHGHGWMFLPTLGSAEKRFESYRFRMLLEPAGLLEPTFNLPRERLQRCREKQQALLEGAPDSLSFFEANAEFHELLAAASGNSFILQTVQQQNRLRRLTEFHTVSNLERVRTSCREHLEIIDALEQGDREWASTLLYRHLKVVSTLNEVRKKS</sequence>
<dbReference type="HOGENOM" id="CLU_059389_0_0_6"/>
<feature type="domain" description="HTH gntR-type" evidence="4">
    <location>
        <begin position="5"/>
        <end position="72"/>
    </location>
</feature>
<keyword evidence="2" id="KW-0238">DNA-binding</keyword>
<dbReference type="GO" id="GO:0003700">
    <property type="term" value="F:DNA-binding transcription factor activity"/>
    <property type="evidence" value="ECO:0007669"/>
    <property type="project" value="InterPro"/>
</dbReference>
<evidence type="ECO:0000256" key="1">
    <source>
        <dbReference type="ARBA" id="ARBA00023015"/>
    </source>
</evidence>
<evidence type="ECO:0000313" key="6">
    <source>
        <dbReference type="Proteomes" id="UP000022611"/>
    </source>
</evidence>
<dbReference type="eggNOG" id="COG1802">
    <property type="taxonomic scope" value="Bacteria"/>
</dbReference>
<dbReference type="PANTHER" id="PTHR43537">
    <property type="entry name" value="TRANSCRIPTIONAL REGULATOR, GNTR FAMILY"/>
    <property type="match status" value="1"/>
</dbReference>
<dbReference type="Proteomes" id="UP000022611">
    <property type="component" value="Unassembled WGS sequence"/>
</dbReference>
<dbReference type="Gene3D" id="1.20.120.530">
    <property type="entry name" value="GntR ligand-binding domain-like"/>
    <property type="match status" value="1"/>
</dbReference>
<dbReference type="InterPro" id="IPR000524">
    <property type="entry name" value="Tscrpt_reg_HTH_GntR"/>
</dbReference>
<dbReference type="InterPro" id="IPR008920">
    <property type="entry name" value="TF_FadR/GntR_C"/>
</dbReference>
<dbReference type="GO" id="GO:0003677">
    <property type="term" value="F:DNA binding"/>
    <property type="evidence" value="ECO:0007669"/>
    <property type="project" value="UniProtKB-KW"/>
</dbReference>
<dbReference type="PANTHER" id="PTHR43537:SF49">
    <property type="entry name" value="TRANSCRIPTIONAL REGULATORY PROTEIN"/>
    <property type="match status" value="1"/>
</dbReference>
<gene>
    <name evidence="5" type="ORF">HK44_007780</name>
</gene>
<dbReference type="SUPFAM" id="SSF48008">
    <property type="entry name" value="GntR ligand-binding domain-like"/>
    <property type="match status" value="1"/>
</dbReference>
<dbReference type="RefSeq" id="WP_019690167.1">
    <property type="nucleotide sequence ID" value="NZ_AFOY02000015.1"/>
</dbReference>
<organism evidence="5 6">
    <name type="scientific">Pseudomonas fluorescens HK44</name>
    <dbReference type="NCBI Taxonomy" id="1042209"/>
    <lineage>
        <taxon>Bacteria</taxon>
        <taxon>Pseudomonadati</taxon>
        <taxon>Pseudomonadota</taxon>
        <taxon>Gammaproteobacteria</taxon>
        <taxon>Pseudomonadales</taxon>
        <taxon>Pseudomonadaceae</taxon>
        <taxon>Pseudomonas</taxon>
    </lineage>
</organism>
<dbReference type="SMART" id="SM00895">
    <property type="entry name" value="FCD"/>
    <property type="match status" value="1"/>
</dbReference>
<dbReference type="Gene3D" id="1.10.10.10">
    <property type="entry name" value="Winged helix-like DNA-binding domain superfamily/Winged helix DNA-binding domain"/>
    <property type="match status" value="2"/>
</dbReference>
<evidence type="ECO:0000256" key="3">
    <source>
        <dbReference type="ARBA" id="ARBA00023163"/>
    </source>
</evidence>